<dbReference type="SMART" id="SM00558">
    <property type="entry name" value="JmjC"/>
    <property type="match status" value="1"/>
</dbReference>
<keyword evidence="7" id="KW-0223">Dioxygenase</keyword>
<dbReference type="InterPro" id="IPR051630">
    <property type="entry name" value="Corepressor-Demethylase"/>
</dbReference>
<proteinExistence type="inferred from homology"/>
<dbReference type="GO" id="GO:0046872">
    <property type="term" value="F:metal ion binding"/>
    <property type="evidence" value="ECO:0007669"/>
    <property type="project" value="UniProtKB-KW"/>
</dbReference>
<accession>A0AAU9XT27</accession>
<gene>
    <name evidence="17" type="ORF">PMEA_00030187</name>
</gene>
<evidence type="ECO:0000256" key="7">
    <source>
        <dbReference type="ARBA" id="ARBA00022964"/>
    </source>
</evidence>
<feature type="domain" description="JmjC" evidence="16">
    <location>
        <begin position="980"/>
        <end position="1143"/>
    </location>
</feature>
<keyword evidence="9" id="KW-0408">Iron</keyword>
<dbReference type="GO" id="GO:0031490">
    <property type="term" value="F:chromatin DNA binding"/>
    <property type="evidence" value="ECO:0007669"/>
    <property type="project" value="TreeGrafter"/>
</dbReference>
<keyword evidence="14" id="KW-0802">TPR repeat</keyword>
<dbReference type="PROSITE" id="PS50005">
    <property type="entry name" value="TPR"/>
    <property type="match status" value="4"/>
</dbReference>
<evidence type="ECO:0000256" key="8">
    <source>
        <dbReference type="ARBA" id="ARBA00023002"/>
    </source>
</evidence>
<dbReference type="Pfam" id="PF21322">
    <property type="entry name" value="KDM6_C-hel"/>
    <property type="match status" value="1"/>
</dbReference>
<organism evidence="17 18">
    <name type="scientific">Pocillopora meandrina</name>
    <dbReference type="NCBI Taxonomy" id="46732"/>
    <lineage>
        <taxon>Eukaryota</taxon>
        <taxon>Metazoa</taxon>
        <taxon>Cnidaria</taxon>
        <taxon>Anthozoa</taxon>
        <taxon>Hexacorallia</taxon>
        <taxon>Scleractinia</taxon>
        <taxon>Astrocoeniina</taxon>
        <taxon>Pocilloporidae</taxon>
        <taxon>Pocillopora</taxon>
    </lineage>
</organism>
<feature type="compositionally biased region" description="Basic and acidic residues" evidence="15">
    <location>
        <begin position="929"/>
        <end position="938"/>
    </location>
</feature>
<dbReference type="GO" id="GO:0000978">
    <property type="term" value="F:RNA polymerase II cis-regulatory region sequence-specific DNA binding"/>
    <property type="evidence" value="ECO:0007669"/>
    <property type="project" value="TreeGrafter"/>
</dbReference>
<feature type="repeat" description="TPR" evidence="14">
    <location>
        <begin position="259"/>
        <end position="292"/>
    </location>
</feature>
<dbReference type="GO" id="GO:0010468">
    <property type="term" value="P:regulation of gene expression"/>
    <property type="evidence" value="ECO:0007669"/>
    <property type="project" value="TreeGrafter"/>
</dbReference>
<keyword evidence="4" id="KW-0479">Metal-binding</keyword>
<feature type="region of interest" description="Disordered" evidence="15">
    <location>
        <begin position="612"/>
        <end position="640"/>
    </location>
</feature>
<dbReference type="Gene3D" id="2.60.120.650">
    <property type="entry name" value="Cupin"/>
    <property type="match status" value="1"/>
</dbReference>
<dbReference type="PANTHER" id="PTHR14017">
    <property type="entry name" value="LYSINE-SPECIFIC DEMETHYLASE"/>
    <property type="match status" value="1"/>
</dbReference>
<dbReference type="InterPro" id="IPR046941">
    <property type="entry name" value="KDM6_GATAL_sf"/>
</dbReference>
<feature type="compositionally biased region" description="Polar residues" evidence="15">
    <location>
        <begin position="618"/>
        <end position="640"/>
    </location>
</feature>
<evidence type="ECO:0000256" key="9">
    <source>
        <dbReference type="ARBA" id="ARBA00023004"/>
    </source>
</evidence>
<evidence type="ECO:0000256" key="2">
    <source>
        <dbReference type="ARBA" id="ARBA00004123"/>
    </source>
</evidence>
<dbReference type="InterPro" id="IPR011990">
    <property type="entry name" value="TPR-like_helical_dom_sf"/>
</dbReference>
<evidence type="ECO:0000256" key="14">
    <source>
        <dbReference type="PROSITE-ProRule" id="PRU00339"/>
    </source>
</evidence>
<dbReference type="EC" id="1.14.11.68" evidence="12"/>
<evidence type="ECO:0000256" key="10">
    <source>
        <dbReference type="ARBA" id="ARBA00023242"/>
    </source>
</evidence>
<comment type="catalytic activity">
    <reaction evidence="13">
        <text>N(6),N(6),N(6)-trimethyl-L-lysyl(27)-[histone H3] + 2 2-oxoglutarate + 2 O2 = N(6)-methyl-L-lysyl(27)-[histone H3] + 2 formaldehyde + 2 succinate + 2 CO2</text>
        <dbReference type="Rhea" id="RHEA:60224"/>
        <dbReference type="Rhea" id="RHEA-COMP:15535"/>
        <dbReference type="Rhea" id="RHEA-COMP:15544"/>
        <dbReference type="ChEBI" id="CHEBI:15379"/>
        <dbReference type="ChEBI" id="CHEBI:16526"/>
        <dbReference type="ChEBI" id="CHEBI:16810"/>
        <dbReference type="ChEBI" id="CHEBI:16842"/>
        <dbReference type="ChEBI" id="CHEBI:30031"/>
        <dbReference type="ChEBI" id="CHEBI:61929"/>
        <dbReference type="ChEBI" id="CHEBI:61961"/>
        <dbReference type="EC" id="1.14.11.68"/>
    </reaction>
</comment>
<dbReference type="Proteomes" id="UP001159428">
    <property type="component" value="Unassembled WGS sequence"/>
</dbReference>
<feature type="repeat" description="TPR" evidence="14">
    <location>
        <begin position="105"/>
        <end position="138"/>
    </location>
</feature>
<evidence type="ECO:0000256" key="3">
    <source>
        <dbReference type="ARBA" id="ARBA00022553"/>
    </source>
</evidence>
<reference evidence="17 18" key="1">
    <citation type="submission" date="2022-05" db="EMBL/GenBank/DDBJ databases">
        <authorList>
            <consortium name="Genoscope - CEA"/>
            <person name="William W."/>
        </authorList>
    </citation>
    <scope>NUCLEOTIDE SEQUENCE [LARGE SCALE GENOMIC DNA]</scope>
</reference>
<evidence type="ECO:0000256" key="5">
    <source>
        <dbReference type="ARBA" id="ARBA00022833"/>
    </source>
</evidence>
<feature type="compositionally biased region" description="Low complexity" evidence="15">
    <location>
        <begin position="940"/>
        <end position="954"/>
    </location>
</feature>
<comment type="cofactor">
    <cofactor evidence="1">
        <name>Fe(2+)</name>
        <dbReference type="ChEBI" id="CHEBI:29033"/>
    </cofactor>
</comment>
<dbReference type="Pfam" id="PF21326">
    <property type="entry name" value="KDM6_GATAL"/>
    <property type="match status" value="1"/>
</dbReference>
<dbReference type="PANTHER" id="PTHR14017:SF1">
    <property type="entry name" value="LD02225P"/>
    <property type="match status" value="1"/>
</dbReference>
<dbReference type="Pfam" id="PF02373">
    <property type="entry name" value="JmjC"/>
    <property type="match status" value="1"/>
</dbReference>
<feature type="region of interest" description="Disordered" evidence="15">
    <location>
        <begin position="929"/>
        <end position="960"/>
    </location>
</feature>
<evidence type="ECO:0000259" key="16">
    <source>
        <dbReference type="PROSITE" id="PS51184"/>
    </source>
</evidence>
<name>A0AAU9XT27_9CNID</name>
<keyword evidence="5" id="KW-0862">Zinc</keyword>
<comment type="subcellular location">
    <subcellularLocation>
        <location evidence="2">Nucleus</location>
    </subcellularLocation>
</comment>
<dbReference type="SUPFAM" id="SSF51197">
    <property type="entry name" value="Clavaminate synthase-like"/>
    <property type="match status" value="1"/>
</dbReference>
<comment type="similarity">
    <text evidence="11">Belongs to the UTX family.</text>
</comment>
<feature type="repeat" description="TPR" evidence="14">
    <location>
        <begin position="293"/>
        <end position="326"/>
    </location>
</feature>
<dbReference type="FunFam" id="1.20.58.1370:FF:000001">
    <property type="entry name" value="lysine-specific demethylase 6A isoform X2"/>
    <property type="match status" value="1"/>
</dbReference>
<keyword evidence="18" id="KW-1185">Reference proteome</keyword>
<dbReference type="EMBL" id="CALNXJ010000065">
    <property type="protein sequence ID" value="CAH3157810.1"/>
    <property type="molecule type" value="Genomic_DNA"/>
</dbReference>
<dbReference type="SUPFAM" id="SSF81901">
    <property type="entry name" value="HCP-like"/>
    <property type="match status" value="1"/>
</dbReference>
<keyword evidence="8" id="KW-0560">Oxidoreductase</keyword>
<protein>
    <recommendedName>
        <fullName evidence="12">[histone H3]-trimethyl-L-lysine(27) demethylase</fullName>
        <ecNumber evidence="12">1.14.11.68</ecNumber>
    </recommendedName>
</protein>
<dbReference type="GO" id="GO:0044666">
    <property type="term" value="C:MLL3/4 complex"/>
    <property type="evidence" value="ECO:0007669"/>
    <property type="project" value="TreeGrafter"/>
</dbReference>
<dbReference type="InterPro" id="IPR048562">
    <property type="entry name" value="KDM6A_B-like_C-hel"/>
</dbReference>
<evidence type="ECO:0000256" key="12">
    <source>
        <dbReference type="ARBA" id="ARBA00034525"/>
    </source>
</evidence>
<evidence type="ECO:0000256" key="6">
    <source>
        <dbReference type="ARBA" id="ARBA00022853"/>
    </source>
</evidence>
<keyword evidence="10" id="KW-0539">Nucleus</keyword>
<dbReference type="Gene3D" id="1.20.58.1370">
    <property type="match status" value="1"/>
</dbReference>
<evidence type="ECO:0000256" key="4">
    <source>
        <dbReference type="ARBA" id="ARBA00022723"/>
    </source>
</evidence>
<dbReference type="InterPro" id="IPR048560">
    <property type="entry name" value="KDM6A_B-like_GATAL"/>
</dbReference>
<keyword evidence="3" id="KW-0597">Phosphoprotein</keyword>
<dbReference type="GO" id="GO:0071558">
    <property type="term" value="F:histone H3K27me2/H3K27me3 demethylase activity"/>
    <property type="evidence" value="ECO:0007669"/>
    <property type="project" value="UniProtKB-EC"/>
</dbReference>
<dbReference type="Pfam" id="PF13431">
    <property type="entry name" value="TPR_17"/>
    <property type="match status" value="1"/>
</dbReference>
<evidence type="ECO:0000313" key="17">
    <source>
        <dbReference type="EMBL" id="CAH3157810.1"/>
    </source>
</evidence>
<sequence>MVSQVDVLSDREKEILSNYDSRFYGFLRIQDPVGDPSLPDLNHKSLLLKGVDFFEKELQREGKSVHPSTFCRLGHIHLLLDDFPKALSAYQRFFNVQQVDYWKDATFLYGLGIVYFNFSAYPWAVKIFQQVLYIDPSFNCSNEVHLRLGIIFKDQGSCEASIKHFQMALMDSSPCSLSKVEIRFHLGHLFEMQNKCDLAQEMYETIIETPNTPNAVRANAYKQLGWMYYNKEHLGDRTSRMEKAVQLLLKAIETDPNSGAAWYLIGRCYAMQGKVHDAFTSYRHAIDKSEANADTWCSIGVLYQQQNQPMDALQAYVCAIQLDPTHVAAWTDLGILYEACEQLSDAIACYSAARKYGATDNTIEARVKALQAQLAMMPQQGKGQKKNIPSVDEAWQLPIPAELTTRTIRNAQVKLLTSAQMQGLQQQQLQQIYLQQQQQQVTEPNNVQAHDAVPLENAVMYSTGKNMANHVSLHDGKAENHDELNQSSVPGSSSQENWPDAVQPLNGQILVPTCSENQFAKSTDGLTQTVTSSITTQGISLPLPGPFSHSESLFTEAHSDSGVSAMETSIAGDDPLMAVTEQQNSLAGPDALTTTSPLSNFVSTSSNASMFNSSVPSNQGTTLLQGESGTTATSEQSLSSGIHSTLLSEINCTGDVKPSPLTGTSDPTLSNGPMSMYTGFPSSAAGAASGISTISPFSPPSHYVMSPTQKSPFHTTASQLSPSLTQPLSIINPSCLSPSSGLQGGQSAFSPASLIPTDLLSPSKQLAVISPSSSSKSPFNLSSGGDNLAIPKLNLLCDSNALPHPPDTPLPPLPTDKLSPQTPSIYVENKKDAFSPALQNLVLSNSNPILVIRGLAAALRLDLSLFSTKTLVETNGEHQVEVRTQRLQASDENWDAAGEKKVWLCESSRSYTTIAKYAQYQANSFQESLKEEQDRQAGIKEPSQSDSDSSSSSKNGRKGKGKKFKWIKFGTNVDLSDERKWKTQLQELTKLPPFAKVVSPGNMLSHIGHTILGMNSVQLYMKIPGCRTPGHQENNNFYAININIGPGDSEWFATPTEYWGVLHNLCEKNNVNFLTGSWWPILEELYEERVPVYRFIQRPGDLVWLSPGVVHWVQSSGWCNNIAWNVGPLTEDMYTAAIERYEWNKLQGEKSIVAMLHLSWNLARNVKVTERKLFEHIRVVLARSLKYCQITVEKLKHAGIEVMWHGKKHNEGSHYCFQCEVEVFNILFVTDNKKHVVYCQDCARKTSSNLAGFIVLNQYTLEELTEVYNNFKLHAVTPRAVEAVLAQNPSQPLGVVAQGVSNLA</sequence>
<evidence type="ECO:0000256" key="15">
    <source>
        <dbReference type="SAM" id="MobiDB-lite"/>
    </source>
</evidence>
<dbReference type="Pfam" id="PF00515">
    <property type="entry name" value="TPR_1"/>
    <property type="match status" value="1"/>
</dbReference>
<dbReference type="SMART" id="SM00028">
    <property type="entry name" value="TPR"/>
    <property type="match status" value="8"/>
</dbReference>
<evidence type="ECO:0000256" key="11">
    <source>
        <dbReference type="ARBA" id="ARBA00034483"/>
    </source>
</evidence>
<dbReference type="InterPro" id="IPR019734">
    <property type="entry name" value="TPR_rpt"/>
</dbReference>
<evidence type="ECO:0000256" key="13">
    <source>
        <dbReference type="ARBA" id="ARBA00048695"/>
    </source>
</evidence>
<evidence type="ECO:0000313" key="18">
    <source>
        <dbReference type="Proteomes" id="UP001159428"/>
    </source>
</evidence>
<dbReference type="FunFam" id="2.10.110.20:FF:000001">
    <property type="entry name" value="lysine-specific demethylase 6A isoform X2"/>
    <property type="match status" value="1"/>
</dbReference>
<evidence type="ECO:0000256" key="1">
    <source>
        <dbReference type="ARBA" id="ARBA00001954"/>
    </source>
</evidence>
<dbReference type="InterPro" id="IPR003347">
    <property type="entry name" value="JmjC_dom"/>
</dbReference>
<keyword evidence="6" id="KW-0156">Chromatin regulator</keyword>
<dbReference type="PROSITE" id="PS51184">
    <property type="entry name" value="JMJC"/>
    <property type="match status" value="1"/>
</dbReference>
<comment type="caution">
    <text evidence="17">The sequence shown here is derived from an EMBL/GenBank/DDBJ whole genome shotgun (WGS) entry which is preliminary data.</text>
</comment>
<dbReference type="Gene3D" id="2.10.110.20">
    <property type="match status" value="1"/>
</dbReference>
<feature type="repeat" description="TPR" evidence="14">
    <location>
        <begin position="67"/>
        <end position="100"/>
    </location>
</feature>
<dbReference type="Gene3D" id="1.25.40.10">
    <property type="entry name" value="Tetratricopeptide repeat domain"/>
    <property type="match status" value="2"/>
</dbReference>